<dbReference type="SUPFAM" id="SSF57667">
    <property type="entry name" value="beta-beta-alpha zinc fingers"/>
    <property type="match status" value="1"/>
</dbReference>
<evidence type="ECO:0000313" key="9">
    <source>
        <dbReference type="EMBL" id="CAE7205477.1"/>
    </source>
</evidence>
<feature type="domain" description="C2H2-type" evidence="8">
    <location>
        <begin position="262"/>
        <end position="289"/>
    </location>
</feature>
<keyword evidence="3 6" id="KW-0863">Zinc-finger</keyword>
<feature type="region of interest" description="Disordered" evidence="7">
    <location>
        <begin position="347"/>
        <end position="368"/>
    </location>
</feature>
<dbReference type="InterPro" id="IPR036236">
    <property type="entry name" value="Znf_C2H2_sf"/>
</dbReference>
<keyword evidence="2" id="KW-0677">Repeat</keyword>
<dbReference type="AlphaFoldDB" id="A0A8H3I448"/>
<evidence type="ECO:0000259" key="8">
    <source>
        <dbReference type="PROSITE" id="PS50157"/>
    </source>
</evidence>
<keyword evidence="1" id="KW-0479">Metal-binding</keyword>
<reference evidence="9" key="1">
    <citation type="submission" date="2021-01" db="EMBL/GenBank/DDBJ databases">
        <authorList>
            <person name="Kaushik A."/>
        </authorList>
    </citation>
    <scope>NUCLEOTIDE SEQUENCE</scope>
    <source>
        <strain evidence="9">AG5</strain>
    </source>
</reference>
<evidence type="ECO:0000256" key="5">
    <source>
        <dbReference type="ARBA" id="ARBA00023242"/>
    </source>
</evidence>
<feature type="region of interest" description="Disordered" evidence="7">
    <location>
        <begin position="236"/>
        <end position="258"/>
    </location>
</feature>
<evidence type="ECO:0000256" key="4">
    <source>
        <dbReference type="ARBA" id="ARBA00022833"/>
    </source>
</evidence>
<comment type="caution">
    <text evidence="9">The sequence shown here is derived from an EMBL/GenBank/DDBJ whole genome shotgun (WGS) entry which is preliminary data.</text>
</comment>
<feature type="region of interest" description="Disordered" evidence="7">
    <location>
        <begin position="185"/>
        <end position="223"/>
    </location>
</feature>
<name>A0A8H3I448_9AGAM</name>
<accession>A0A8H3I448</accession>
<keyword evidence="4" id="KW-0862">Zinc</keyword>
<organism evidence="9 10">
    <name type="scientific">Rhizoctonia solani</name>
    <dbReference type="NCBI Taxonomy" id="456999"/>
    <lineage>
        <taxon>Eukaryota</taxon>
        <taxon>Fungi</taxon>
        <taxon>Dikarya</taxon>
        <taxon>Basidiomycota</taxon>
        <taxon>Agaricomycotina</taxon>
        <taxon>Agaricomycetes</taxon>
        <taxon>Cantharellales</taxon>
        <taxon>Ceratobasidiaceae</taxon>
        <taxon>Rhizoctonia</taxon>
    </lineage>
</organism>
<dbReference type="FunFam" id="3.30.160.60:FF:000072">
    <property type="entry name" value="zinc finger protein 143 isoform X1"/>
    <property type="match status" value="1"/>
</dbReference>
<dbReference type="EMBL" id="CAJNJQ010003837">
    <property type="protein sequence ID" value="CAE7205477.1"/>
    <property type="molecule type" value="Genomic_DNA"/>
</dbReference>
<evidence type="ECO:0000256" key="1">
    <source>
        <dbReference type="ARBA" id="ARBA00022723"/>
    </source>
</evidence>
<dbReference type="GO" id="GO:0000978">
    <property type="term" value="F:RNA polymerase II cis-regulatory region sequence-specific DNA binding"/>
    <property type="evidence" value="ECO:0007669"/>
    <property type="project" value="UniProtKB-ARBA"/>
</dbReference>
<evidence type="ECO:0000313" key="10">
    <source>
        <dbReference type="Proteomes" id="UP000663827"/>
    </source>
</evidence>
<proteinExistence type="predicted"/>
<evidence type="ECO:0000256" key="2">
    <source>
        <dbReference type="ARBA" id="ARBA00022737"/>
    </source>
</evidence>
<dbReference type="PROSITE" id="PS50157">
    <property type="entry name" value="ZINC_FINGER_C2H2_2"/>
    <property type="match status" value="1"/>
</dbReference>
<keyword evidence="5" id="KW-0539">Nucleus</keyword>
<dbReference type="GO" id="GO:0001228">
    <property type="term" value="F:DNA-binding transcription activator activity, RNA polymerase II-specific"/>
    <property type="evidence" value="ECO:0007669"/>
    <property type="project" value="TreeGrafter"/>
</dbReference>
<feature type="compositionally biased region" description="Low complexity" evidence="7">
    <location>
        <begin position="201"/>
        <end position="213"/>
    </location>
</feature>
<dbReference type="GO" id="GO:0005634">
    <property type="term" value="C:nucleus"/>
    <property type="evidence" value="ECO:0007669"/>
    <property type="project" value="TreeGrafter"/>
</dbReference>
<dbReference type="OrthoDB" id="10300599at2759"/>
<dbReference type="GO" id="GO:0008270">
    <property type="term" value="F:zinc ion binding"/>
    <property type="evidence" value="ECO:0007669"/>
    <property type="project" value="UniProtKB-KW"/>
</dbReference>
<dbReference type="Proteomes" id="UP000663827">
    <property type="component" value="Unassembled WGS sequence"/>
</dbReference>
<evidence type="ECO:0000256" key="7">
    <source>
        <dbReference type="SAM" id="MobiDB-lite"/>
    </source>
</evidence>
<sequence length="368" mass="41088">MNDSVYQSHLQGYSQRIDSASAMQLAYYQSSQAQVEDTQSLLFSQHKTSYDDSYTRMPVRSNSLLYPSEFADPNSNLELSGQELTMPYPAYSSSSGYPMASLEGPPSNEMYHHRETVATASSHINPEPMYGSPSPVFIERRQQIDLPSEHFSYSWPTNNAFQAPPNFAEAHTSVRYSPYTVKSQRSINGQDIGTDTPPSPLSLSRSKRSSTSPSPGPLTPATGHISLQAELCTVGLESRPTSSSSSRNLYGRNDEVDPDRPYPCSSCRMAFARQHDLTRHSRVHSGETPYYCHGCRQGFRRSDARSRHWGKDSQCLAHHQRRVEGTEEGRKLQKSLLRLSDKVGRVGTASFRVHKPPTRSMRGSGSQP</sequence>
<gene>
    <name evidence="9" type="ORF">RDB_LOCUS143167</name>
</gene>
<dbReference type="PANTHER" id="PTHR24393:SF34">
    <property type="entry name" value="PR_SET DOMAIN 13"/>
    <property type="match status" value="1"/>
</dbReference>
<dbReference type="InterPro" id="IPR013087">
    <property type="entry name" value="Znf_C2H2_type"/>
</dbReference>
<dbReference type="Gene3D" id="3.30.160.60">
    <property type="entry name" value="Classic Zinc Finger"/>
    <property type="match status" value="1"/>
</dbReference>
<protein>
    <recommendedName>
        <fullName evidence="8">C2H2-type domain-containing protein</fullName>
    </recommendedName>
</protein>
<dbReference type="PANTHER" id="PTHR24393">
    <property type="entry name" value="ZINC FINGER PROTEIN"/>
    <property type="match status" value="1"/>
</dbReference>
<evidence type="ECO:0000256" key="3">
    <source>
        <dbReference type="ARBA" id="ARBA00022771"/>
    </source>
</evidence>
<evidence type="ECO:0000256" key="6">
    <source>
        <dbReference type="PROSITE-ProRule" id="PRU00042"/>
    </source>
</evidence>
<dbReference type="PROSITE" id="PS00028">
    <property type="entry name" value="ZINC_FINGER_C2H2_1"/>
    <property type="match status" value="1"/>
</dbReference>